<dbReference type="PANTHER" id="PTHR11559">
    <property type="entry name" value="CARBOXYLESTERASE"/>
    <property type="match status" value="1"/>
</dbReference>
<comment type="caution">
    <text evidence="4">The sequence shown here is derived from an EMBL/GenBank/DDBJ whole genome shotgun (WGS) entry which is preliminary data.</text>
</comment>
<dbReference type="Pfam" id="PF00135">
    <property type="entry name" value="COesterase"/>
    <property type="match status" value="1"/>
</dbReference>
<evidence type="ECO:0000313" key="5">
    <source>
        <dbReference type="Proteomes" id="UP001431209"/>
    </source>
</evidence>
<keyword evidence="2" id="KW-0732">Signal</keyword>
<organism evidence="4 5">
    <name type="scientific">Acrasis kona</name>
    <dbReference type="NCBI Taxonomy" id="1008807"/>
    <lineage>
        <taxon>Eukaryota</taxon>
        <taxon>Discoba</taxon>
        <taxon>Heterolobosea</taxon>
        <taxon>Tetramitia</taxon>
        <taxon>Eutetramitia</taxon>
        <taxon>Acrasidae</taxon>
        <taxon>Acrasis</taxon>
    </lineage>
</organism>
<dbReference type="InterPro" id="IPR029058">
    <property type="entry name" value="AB_hydrolase_fold"/>
</dbReference>
<feature type="chain" id="PRO_5043632494" evidence="2">
    <location>
        <begin position="21"/>
        <end position="350"/>
    </location>
</feature>
<dbReference type="SUPFAM" id="SSF53474">
    <property type="entry name" value="alpha/beta-Hydrolases"/>
    <property type="match status" value="1"/>
</dbReference>
<dbReference type="AlphaFoldDB" id="A0AAW2Z5A9"/>
<dbReference type="InterPro" id="IPR002018">
    <property type="entry name" value="CarbesteraseB"/>
</dbReference>
<accession>A0AAW2Z5A9</accession>
<protein>
    <submittedName>
        <fullName evidence="4">Acetylcholinesterase</fullName>
    </submittedName>
</protein>
<feature type="signal peptide" evidence="2">
    <location>
        <begin position="1"/>
        <end position="20"/>
    </location>
</feature>
<keyword evidence="1" id="KW-0812">Transmembrane</keyword>
<reference evidence="4 5" key="1">
    <citation type="submission" date="2024-03" db="EMBL/GenBank/DDBJ databases">
        <title>The Acrasis kona genome and developmental transcriptomes reveal deep origins of eukaryotic multicellular pathways.</title>
        <authorList>
            <person name="Sheikh S."/>
            <person name="Fu C.-J."/>
            <person name="Brown M.W."/>
            <person name="Baldauf S.L."/>
        </authorList>
    </citation>
    <scope>NUCLEOTIDE SEQUENCE [LARGE SCALE GENOMIC DNA]</scope>
    <source>
        <strain evidence="4 5">ATCC MYA-3509</strain>
    </source>
</reference>
<feature type="domain" description="Carboxylesterase type B" evidence="3">
    <location>
        <begin position="12"/>
        <end position="287"/>
    </location>
</feature>
<dbReference type="Proteomes" id="UP001431209">
    <property type="component" value="Unassembled WGS sequence"/>
</dbReference>
<name>A0AAW2Z5A9_9EUKA</name>
<sequence>MHLVLIVLYLSLLASPKVEDNLFQSIILQNPWIQVKEKQSEESLRASDELFTKSGCNDLLCLQDLTANSLLQLSTNITFAPTIDGSFLKTSIEESIRSRDIKRKPIILGSTKYGDACKEYVHLPQNTTAEDAILELYKENGLLTTNQLLRYYDLMQEGSPKEALMTIYTDKMTHCPTRHMASSLSSLVPVYVYLLNVTLNTSQPCTLNGGRLTDTLLLFPESVRLGIIPGLKELTLSPELNHTSNQLVALWTNFAHFPRDVTHPFEKYEHSHQVELLIHNTNMSLIHERMNIVCDVWDYPNKQLIITVAVATSVLIVVLITLLLGFSVPKCVKILRNKKKSSPSPYEEIF</sequence>
<proteinExistence type="predicted"/>
<keyword evidence="1" id="KW-0472">Membrane</keyword>
<dbReference type="InterPro" id="IPR050309">
    <property type="entry name" value="Type-B_Carboxylest/Lipase"/>
</dbReference>
<dbReference type="EMBL" id="JAOPGA020001095">
    <property type="protein sequence ID" value="KAL0484982.1"/>
    <property type="molecule type" value="Genomic_DNA"/>
</dbReference>
<keyword evidence="5" id="KW-1185">Reference proteome</keyword>
<evidence type="ECO:0000313" key="4">
    <source>
        <dbReference type="EMBL" id="KAL0484982.1"/>
    </source>
</evidence>
<feature type="transmembrane region" description="Helical" evidence="1">
    <location>
        <begin position="304"/>
        <end position="328"/>
    </location>
</feature>
<evidence type="ECO:0000259" key="3">
    <source>
        <dbReference type="Pfam" id="PF00135"/>
    </source>
</evidence>
<evidence type="ECO:0000256" key="2">
    <source>
        <dbReference type="SAM" id="SignalP"/>
    </source>
</evidence>
<dbReference type="Gene3D" id="3.40.50.1820">
    <property type="entry name" value="alpha/beta hydrolase"/>
    <property type="match status" value="1"/>
</dbReference>
<evidence type="ECO:0000256" key="1">
    <source>
        <dbReference type="SAM" id="Phobius"/>
    </source>
</evidence>
<gene>
    <name evidence="4" type="ORF">AKO1_003794</name>
</gene>
<keyword evidence="1" id="KW-1133">Transmembrane helix</keyword>